<dbReference type="AlphaFoldDB" id="A0A1S8WM94"/>
<accession>A0A1S8WM94</accession>
<keyword evidence="2" id="KW-1185">Reference proteome</keyword>
<protein>
    <submittedName>
        <fullName evidence="1">Uncharacterized protein</fullName>
    </submittedName>
</protein>
<reference evidence="1 2" key="1">
    <citation type="submission" date="2015-03" db="EMBL/GenBank/DDBJ databases">
        <title>Draft genome of the nematode, Opisthorchis viverrini.</title>
        <authorList>
            <person name="Mitreva M."/>
        </authorList>
    </citation>
    <scope>NUCLEOTIDE SEQUENCE [LARGE SCALE GENOMIC DNA]</scope>
    <source>
        <strain evidence="1">Khon Kaen</strain>
    </source>
</reference>
<name>A0A1S8WM94_OPIVI</name>
<dbReference type="Proteomes" id="UP000243686">
    <property type="component" value="Unassembled WGS sequence"/>
</dbReference>
<organism evidence="1 2">
    <name type="scientific">Opisthorchis viverrini</name>
    <name type="common">Southeast Asian liver fluke</name>
    <dbReference type="NCBI Taxonomy" id="6198"/>
    <lineage>
        <taxon>Eukaryota</taxon>
        <taxon>Metazoa</taxon>
        <taxon>Spiralia</taxon>
        <taxon>Lophotrochozoa</taxon>
        <taxon>Platyhelminthes</taxon>
        <taxon>Trematoda</taxon>
        <taxon>Digenea</taxon>
        <taxon>Opisthorchiida</taxon>
        <taxon>Opisthorchiata</taxon>
        <taxon>Opisthorchiidae</taxon>
        <taxon>Opisthorchis</taxon>
    </lineage>
</organism>
<evidence type="ECO:0000313" key="1">
    <source>
        <dbReference type="EMBL" id="OON15598.1"/>
    </source>
</evidence>
<dbReference type="EMBL" id="KV903268">
    <property type="protein sequence ID" value="OON15598.1"/>
    <property type="molecule type" value="Genomic_DNA"/>
</dbReference>
<evidence type="ECO:0000313" key="2">
    <source>
        <dbReference type="Proteomes" id="UP000243686"/>
    </source>
</evidence>
<sequence length="83" mass="9887">MALDINRIRNLRTNHVICIAYVTKYPIKNLEILNGFETLSFTLQYQTGYRLTGMKHVRRIIRYREYATWLDARKTIQPISTPL</sequence>
<proteinExistence type="predicted"/>
<gene>
    <name evidence="1" type="ORF">X801_08595</name>
</gene>